<evidence type="ECO:0000256" key="8">
    <source>
        <dbReference type="ARBA" id="ARBA00023049"/>
    </source>
</evidence>
<keyword evidence="12" id="KW-1185">Reference proteome</keyword>
<dbReference type="EMBL" id="JAPTSV010000003">
    <property type="protein sequence ID" value="KAJ1529688.1"/>
    <property type="molecule type" value="Genomic_DNA"/>
</dbReference>
<dbReference type="AlphaFoldDB" id="A0AAV7XZS1"/>
<dbReference type="GO" id="GO:0016485">
    <property type="term" value="P:protein processing"/>
    <property type="evidence" value="ECO:0007669"/>
    <property type="project" value="TreeGrafter"/>
</dbReference>
<dbReference type="Pfam" id="PF01431">
    <property type="entry name" value="Peptidase_M13"/>
    <property type="match status" value="1"/>
</dbReference>
<keyword evidence="6" id="KW-0378">Hydrolase</keyword>
<evidence type="ECO:0000256" key="4">
    <source>
        <dbReference type="ARBA" id="ARBA00022670"/>
    </source>
</evidence>
<dbReference type="Pfam" id="PF05649">
    <property type="entry name" value="Peptidase_M13_N"/>
    <property type="match status" value="1"/>
</dbReference>
<sequence length="466" mass="53484">MVLSIIHFVSALAKAIPREKNLLYSMKDLPSFIEMSFTLGEMQEKFDFLDWKGIFMEVFNNTAIQDNLTVYILPPSYLTEVGRLLPRYQPSVVHNGLLMIFAADSLLDLVDVKESPDWAVKCTRVTMQIFPKEVGAMYARLWSREELTSLRESLSNLLDLLRETTIKRLGHLPWLDDDSRRMALRKVSKLEGRFLAPPRFFNETWVDNALAKISVDPSDFFGNVIRRFREGRGDVAKLGEAPPPESWAYPFVANAYYDPTSNAVVVPLAMVSQLWTYGVAPRYLWLAQLGNTLAHELMHSFDINGWHFDERGEVTGWMTPATRLRLTARIQCLVNQYAATFSHSVRLFGRSHSVDFDWNVTSNENLADIGALLVSYDAWMNLHKIQSDLRLPMVDLSPHQLFFVAVAQNYCYEVSDEWYVTMVEIDEHTPFRERVNGMMMNSEGFAEAFKCPPTASLAKFRKCSVW</sequence>
<feature type="domain" description="Peptidase M13 C-terminal" evidence="9">
    <location>
        <begin position="254"/>
        <end position="465"/>
    </location>
</feature>
<dbReference type="PANTHER" id="PTHR11733">
    <property type="entry name" value="ZINC METALLOPROTEASE FAMILY M13 NEPRILYSIN-RELATED"/>
    <property type="match status" value="1"/>
</dbReference>
<dbReference type="InterPro" id="IPR000718">
    <property type="entry name" value="Peptidase_M13"/>
</dbReference>
<proteinExistence type="inferred from homology"/>
<comment type="caution">
    <text evidence="11">The sequence shown here is derived from an EMBL/GenBank/DDBJ whole genome shotgun (WGS) entry which is preliminary data.</text>
</comment>
<evidence type="ECO:0000256" key="6">
    <source>
        <dbReference type="ARBA" id="ARBA00022801"/>
    </source>
</evidence>
<keyword evidence="7" id="KW-0862">Zinc</keyword>
<protein>
    <submittedName>
        <fullName evidence="11">Uncharacterized protein</fullName>
    </submittedName>
</protein>
<reference evidence="11" key="1">
    <citation type="submission" date="2022-12" db="EMBL/GenBank/DDBJ databases">
        <title>Chromosome-level genome assembly of the bean flower thrips Megalurothrips usitatus.</title>
        <authorList>
            <person name="Ma L."/>
            <person name="Liu Q."/>
            <person name="Li H."/>
            <person name="Cai W."/>
        </authorList>
    </citation>
    <scope>NUCLEOTIDE SEQUENCE</scope>
    <source>
        <strain evidence="11">Cailab_2022a</strain>
    </source>
</reference>
<dbReference type="InterPro" id="IPR008753">
    <property type="entry name" value="Peptidase_M13_N"/>
</dbReference>
<comment type="cofactor">
    <cofactor evidence="1">
        <name>Zn(2+)</name>
        <dbReference type="ChEBI" id="CHEBI:29105"/>
    </cofactor>
</comment>
<evidence type="ECO:0000256" key="2">
    <source>
        <dbReference type="ARBA" id="ARBA00004401"/>
    </source>
</evidence>
<evidence type="ECO:0000256" key="7">
    <source>
        <dbReference type="ARBA" id="ARBA00022833"/>
    </source>
</evidence>
<evidence type="ECO:0000256" key="5">
    <source>
        <dbReference type="ARBA" id="ARBA00022723"/>
    </source>
</evidence>
<comment type="similarity">
    <text evidence="3">Belongs to the peptidase M13 family.</text>
</comment>
<dbReference type="Proteomes" id="UP001075354">
    <property type="component" value="Chromosome 3"/>
</dbReference>
<dbReference type="PROSITE" id="PS51885">
    <property type="entry name" value="NEPRILYSIN"/>
    <property type="match status" value="1"/>
</dbReference>
<dbReference type="Gene3D" id="3.40.390.10">
    <property type="entry name" value="Collagenase (Catalytic Domain)"/>
    <property type="match status" value="1"/>
</dbReference>
<name>A0AAV7XZS1_9NEOP</name>
<dbReference type="InterPro" id="IPR024079">
    <property type="entry name" value="MetalloPept_cat_dom_sf"/>
</dbReference>
<evidence type="ECO:0000256" key="1">
    <source>
        <dbReference type="ARBA" id="ARBA00001947"/>
    </source>
</evidence>
<evidence type="ECO:0000259" key="10">
    <source>
        <dbReference type="Pfam" id="PF05649"/>
    </source>
</evidence>
<feature type="domain" description="Peptidase M13 N-terminal" evidence="10">
    <location>
        <begin position="5"/>
        <end position="193"/>
    </location>
</feature>
<gene>
    <name evidence="11" type="ORF">ONE63_006443</name>
</gene>
<evidence type="ECO:0000313" key="12">
    <source>
        <dbReference type="Proteomes" id="UP001075354"/>
    </source>
</evidence>
<accession>A0AAV7XZS1</accession>
<organism evidence="11 12">
    <name type="scientific">Megalurothrips usitatus</name>
    <name type="common">bean blossom thrips</name>
    <dbReference type="NCBI Taxonomy" id="439358"/>
    <lineage>
        <taxon>Eukaryota</taxon>
        <taxon>Metazoa</taxon>
        <taxon>Ecdysozoa</taxon>
        <taxon>Arthropoda</taxon>
        <taxon>Hexapoda</taxon>
        <taxon>Insecta</taxon>
        <taxon>Pterygota</taxon>
        <taxon>Neoptera</taxon>
        <taxon>Paraneoptera</taxon>
        <taxon>Thysanoptera</taxon>
        <taxon>Terebrantia</taxon>
        <taxon>Thripoidea</taxon>
        <taxon>Thripidae</taxon>
        <taxon>Megalurothrips</taxon>
    </lineage>
</organism>
<keyword evidence="5" id="KW-0479">Metal-binding</keyword>
<dbReference type="GO" id="GO:0046872">
    <property type="term" value="F:metal ion binding"/>
    <property type="evidence" value="ECO:0007669"/>
    <property type="project" value="UniProtKB-KW"/>
</dbReference>
<dbReference type="SUPFAM" id="SSF55486">
    <property type="entry name" value="Metalloproteases ('zincins'), catalytic domain"/>
    <property type="match status" value="1"/>
</dbReference>
<keyword evidence="4" id="KW-0645">Protease</keyword>
<evidence type="ECO:0000259" key="9">
    <source>
        <dbReference type="Pfam" id="PF01431"/>
    </source>
</evidence>
<keyword evidence="8" id="KW-0482">Metalloprotease</keyword>
<dbReference type="CDD" id="cd08662">
    <property type="entry name" value="M13"/>
    <property type="match status" value="1"/>
</dbReference>
<dbReference type="InterPro" id="IPR018497">
    <property type="entry name" value="Peptidase_M13_C"/>
</dbReference>
<evidence type="ECO:0000256" key="3">
    <source>
        <dbReference type="ARBA" id="ARBA00007357"/>
    </source>
</evidence>
<dbReference type="GO" id="GO:0005886">
    <property type="term" value="C:plasma membrane"/>
    <property type="evidence" value="ECO:0007669"/>
    <property type="project" value="UniProtKB-SubCell"/>
</dbReference>
<comment type="subcellular location">
    <subcellularLocation>
        <location evidence="2">Cell membrane</location>
        <topology evidence="2">Single-pass type II membrane protein</topology>
    </subcellularLocation>
</comment>
<evidence type="ECO:0000313" key="11">
    <source>
        <dbReference type="EMBL" id="KAJ1529688.1"/>
    </source>
</evidence>
<dbReference type="GO" id="GO:0004222">
    <property type="term" value="F:metalloendopeptidase activity"/>
    <property type="evidence" value="ECO:0007669"/>
    <property type="project" value="InterPro"/>
</dbReference>
<dbReference type="PANTHER" id="PTHR11733:SF167">
    <property type="entry name" value="FI17812P1-RELATED"/>
    <property type="match status" value="1"/>
</dbReference>